<feature type="region of interest" description="Disordered" evidence="2">
    <location>
        <begin position="123"/>
        <end position="171"/>
    </location>
</feature>
<dbReference type="Proteomes" id="UP000276776">
    <property type="component" value="Unassembled WGS sequence"/>
</dbReference>
<organism evidence="6">
    <name type="scientific">Thelazia callipaeda</name>
    <name type="common">Oriental eyeworm</name>
    <name type="synonym">Parasitic nematode</name>
    <dbReference type="NCBI Taxonomy" id="103827"/>
    <lineage>
        <taxon>Eukaryota</taxon>
        <taxon>Metazoa</taxon>
        <taxon>Ecdysozoa</taxon>
        <taxon>Nematoda</taxon>
        <taxon>Chromadorea</taxon>
        <taxon>Rhabditida</taxon>
        <taxon>Spirurina</taxon>
        <taxon>Spiruromorpha</taxon>
        <taxon>Thelazioidea</taxon>
        <taxon>Thelaziidae</taxon>
        <taxon>Thelazia</taxon>
    </lineage>
</organism>
<proteinExistence type="predicted"/>
<reference evidence="4 5" key="2">
    <citation type="submission" date="2018-11" db="EMBL/GenBank/DDBJ databases">
        <authorList>
            <consortium name="Pathogen Informatics"/>
        </authorList>
    </citation>
    <scope>NUCLEOTIDE SEQUENCE [LARGE SCALE GENOMIC DNA]</scope>
</reference>
<protein>
    <submittedName>
        <fullName evidence="6">Meis_PKNOX_N domain-containing protein</fullName>
    </submittedName>
</protein>
<evidence type="ECO:0000256" key="2">
    <source>
        <dbReference type="SAM" id="MobiDB-lite"/>
    </source>
</evidence>
<reference evidence="6" key="1">
    <citation type="submission" date="2017-02" db="UniProtKB">
        <authorList>
            <consortium name="WormBaseParasite"/>
        </authorList>
    </citation>
    <scope>IDENTIFICATION</scope>
</reference>
<evidence type="ECO:0000313" key="4">
    <source>
        <dbReference type="EMBL" id="VDN06279.1"/>
    </source>
</evidence>
<accession>A0A0N5D6P2</accession>
<evidence type="ECO:0000259" key="3">
    <source>
        <dbReference type="Pfam" id="PF16493"/>
    </source>
</evidence>
<feature type="compositionally biased region" description="Low complexity" evidence="2">
    <location>
        <begin position="143"/>
        <end position="152"/>
    </location>
</feature>
<dbReference type="Pfam" id="PF16493">
    <property type="entry name" value="Meis_PKNOX_N"/>
    <property type="match status" value="1"/>
</dbReference>
<dbReference type="InterPro" id="IPR032453">
    <property type="entry name" value="PKNOX/Meis_N"/>
</dbReference>
<dbReference type="OrthoDB" id="10056939at2759"/>
<dbReference type="EMBL" id="UYYF01004671">
    <property type="protein sequence ID" value="VDN06279.1"/>
    <property type="molecule type" value="Genomic_DNA"/>
</dbReference>
<evidence type="ECO:0000256" key="1">
    <source>
        <dbReference type="ARBA" id="ARBA00023242"/>
    </source>
</evidence>
<keyword evidence="5" id="KW-1185">Reference proteome</keyword>
<feature type="domain" description="MEIS N-terminal" evidence="3">
    <location>
        <begin position="91"/>
        <end position="119"/>
    </location>
</feature>
<dbReference type="STRING" id="103827.A0A0N5D6P2"/>
<name>A0A0N5D6P2_THECL</name>
<keyword evidence="1" id="KW-0539">Nucleus</keyword>
<sequence>MLPKNISVISTQIKNSFVGAEPRDATFLRLHLRTNRLENFHNWFFQTFFILIPYDNLSSMRADEQMTEQMDGLIDKLDRFRHSQTDIWTAVILILKVHELCDNFCHRYVTCLKGKMPMDIVGDERASSSQTSASPSTAPPSSSPSMSTPISSQYQPAPYEPQSVPLPENTTAISSGHDVSYFKIVGNEKSLFA</sequence>
<gene>
    <name evidence="4" type="ORF">TCLT_LOCUS8700</name>
</gene>
<evidence type="ECO:0000313" key="6">
    <source>
        <dbReference type="WBParaSite" id="TCLT_0000871101-mRNA-1"/>
    </source>
</evidence>
<feature type="compositionally biased region" description="Low complexity" evidence="2">
    <location>
        <begin position="127"/>
        <end position="136"/>
    </location>
</feature>
<dbReference type="AlphaFoldDB" id="A0A0N5D6P2"/>
<dbReference type="WBParaSite" id="TCLT_0000871101-mRNA-1">
    <property type="protein sequence ID" value="TCLT_0000871101-mRNA-1"/>
    <property type="gene ID" value="TCLT_0000871101"/>
</dbReference>
<evidence type="ECO:0000313" key="5">
    <source>
        <dbReference type="Proteomes" id="UP000276776"/>
    </source>
</evidence>